<gene>
    <name evidence="2" type="ORF">COV62_01115</name>
</gene>
<dbReference type="EMBL" id="PCWK01000026">
    <property type="protein sequence ID" value="PIR02569.1"/>
    <property type="molecule type" value="Genomic_DNA"/>
</dbReference>
<comment type="caution">
    <text evidence="2">The sequence shown here is derived from an EMBL/GenBank/DDBJ whole genome shotgun (WGS) entry which is preliminary data.</text>
</comment>
<sequence length="79" mass="9547">MKKQILKKTYKYRLYPTKAQQDILEKHLSLCRWLYNHFLEERKNTYQKDKIKITCYDQIKKIPGLKKEKPSVLTDGSSL</sequence>
<proteinExistence type="predicted"/>
<dbReference type="AlphaFoldDB" id="A0A2H0N0Z5"/>
<protein>
    <recommendedName>
        <fullName evidence="1">Transposase putative helix-turn-helix domain-containing protein</fullName>
    </recommendedName>
</protein>
<dbReference type="InterPro" id="IPR021027">
    <property type="entry name" value="Transposase_put_HTH"/>
</dbReference>
<evidence type="ECO:0000313" key="3">
    <source>
        <dbReference type="Proteomes" id="UP000231139"/>
    </source>
</evidence>
<name>A0A2H0N0Z5_9BACT</name>
<dbReference type="Proteomes" id="UP000231139">
    <property type="component" value="Unassembled WGS sequence"/>
</dbReference>
<feature type="domain" description="Transposase putative helix-turn-helix" evidence="1">
    <location>
        <begin position="7"/>
        <end position="50"/>
    </location>
</feature>
<dbReference type="Pfam" id="PF12323">
    <property type="entry name" value="HTH_OrfB_IS605"/>
    <property type="match status" value="1"/>
</dbReference>
<evidence type="ECO:0000313" key="2">
    <source>
        <dbReference type="EMBL" id="PIR02569.1"/>
    </source>
</evidence>
<evidence type="ECO:0000259" key="1">
    <source>
        <dbReference type="Pfam" id="PF12323"/>
    </source>
</evidence>
<organism evidence="2 3">
    <name type="scientific">Candidatus Nealsonbacteria bacterium CG11_big_fil_rev_8_21_14_0_20_35_11</name>
    <dbReference type="NCBI Taxonomy" id="1974713"/>
    <lineage>
        <taxon>Bacteria</taxon>
        <taxon>Candidatus Nealsoniibacteriota</taxon>
    </lineage>
</organism>
<reference evidence="2 3" key="1">
    <citation type="submission" date="2017-09" db="EMBL/GenBank/DDBJ databases">
        <title>Depth-based differentiation of microbial function through sediment-hosted aquifers and enrichment of novel symbionts in the deep terrestrial subsurface.</title>
        <authorList>
            <person name="Probst A.J."/>
            <person name="Ladd B."/>
            <person name="Jarett J.K."/>
            <person name="Geller-Mcgrath D.E."/>
            <person name="Sieber C.M."/>
            <person name="Emerson J.B."/>
            <person name="Anantharaman K."/>
            <person name="Thomas B.C."/>
            <person name="Malmstrom R."/>
            <person name="Stieglmeier M."/>
            <person name="Klingl A."/>
            <person name="Woyke T."/>
            <person name="Ryan C.M."/>
            <person name="Banfield J.F."/>
        </authorList>
    </citation>
    <scope>NUCLEOTIDE SEQUENCE [LARGE SCALE GENOMIC DNA]</scope>
    <source>
        <strain evidence="2">CG11_big_fil_rev_8_21_14_0_20_35_11</strain>
    </source>
</reference>
<accession>A0A2H0N0Z5</accession>